<feature type="compositionally biased region" description="Basic and acidic residues" evidence="1">
    <location>
        <begin position="24"/>
        <end position="39"/>
    </location>
</feature>
<gene>
    <name evidence="2" type="ORF">DYB28_015028</name>
</gene>
<evidence type="ECO:0000313" key="2">
    <source>
        <dbReference type="EMBL" id="RLO05196.1"/>
    </source>
</evidence>
<accession>A0A9X8DX67</accession>
<reference evidence="2 3" key="1">
    <citation type="journal article" date="2018" name="J. Invertebr. Pathol.">
        <title>New genotyping method for the causative agent of crayfish plague (Aphanomyces astaci) based on whole genome data.</title>
        <authorList>
            <person name="Minardi D."/>
            <person name="Studholme D.J."/>
            <person name="van der Giezen M."/>
            <person name="Pretto T."/>
            <person name="Oidtmann B."/>
        </authorList>
    </citation>
    <scope>NUCLEOTIDE SEQUENCE [LARGE SCALE GENOMIC DNA]</scope>
    <source>
        <strain evidence="2 3">KB13</strain>
    </source>
</reference>
<evidence type="ECO:0000313" key="3">
    <source>
        <dbReference type="Proteomes" id="UP000275652"/>
    </source>
</evidence>
<dbReference type="EMBL" id="QUTI01027407">
    <property type="protein sequence ID" value="RLO05196.1"/>
    <property type="molecule type" value="Genomic_DNA"/>
</dbReference>
<evidence type="ECO:0000256" key="1">
    <source>
        <dbReference type="SAM" id="MobiDB-lite"/>
    </source>
</evidence>
<proteinExistence type="predicted"/>
<dbReference type="AlphaFoldDB" id="A0A9X8DX67"/>
<sequence length="217" mass="25144">MAEPAEMAHPAQPKRSLLGRGRPRRGEDPRKRRTGDRLRSPRRRDRLRLRLRVRRFGERRDGEGFRRTGDRLGDELRRLKGLRGDRGGGVGVRRRLGRLASSGERGGDRSLRLRDELASSWTEAVCFGDKARVLSRLRDRSLVLSRRGLALWFSDSDSLEESDDESLEDEDDELDEDDEDDEDDDGERRRRRFSLDEDSFFDDLEGDDDLASLFVSR</sequence>
<comment type="caution">
    <text evidence="2">The sequence shown here is derived from an EMBL/GenBank/DDBJ whole genome shotgun (WGS) entry which is preliminary data.</text>
</comment>
<protein>
    <submittedName>
        <fullName evidence="2">Uncharacterized protein</fullName>
    </submittedName>
</protein>
<name>A0A9X8DX67_APHAT</name>
<dbReference type="Proteomes" id="UP000275652">
    <property type="component" value="Unassembled WGS sequence"/>
</dbReference>
<feature type="region of interest" description="Disordered" evidence="1">
    <location>
        <begin position="1"/>
        <end position="41"/>
    </location>
</feature>
<feature type="non-terminal residue" evidence="2">
    <location>
        <position position="1"/>
    </location>
</feature>
<organism evidence="2 3">
    <name type="scientific">Aphanomyces astaci</name>
    <name type="common">Crayfish plague agent</name>
    <dbReference type="NCBI Taxonomy" id="112090"/>
    <lineage>
        <taxon>Eukaryota</taxon>
        <taxon>Sar</taxon>
        <taxon>Stramenopiles</taxon>
        <taxon>Oomycota</taxon>
        <taxon>Saprolegniomycetes</taxon>
        <taxon>Saprolegniales</taxon>
        <taxon>Verrucalvaceae</taxon>
        <taxon>Aphanomyces</taxon>
    </lineage>
</organism>
<feature type="compositionally biased region" description="Acidic residues" evidence="1">
    <location>
        <begin position="158"/>
        <end position="185"/>
    </location>
</feature>
<feature type="region of interest" description="Disordered" evidence="1">
    <location>
        <begin position="158"/>
        <end position="190"/>
    </location>
</feature>